<comment type="function">
    <text evidence="5">Involved in formation and maintenance of cell shape.</text>
</comment>
<evidence type="ECO:0000259" key="7">
    <source>
        <dbReference type="Pfam" id="PF04085"/>
    </source>
</evidence>
<dbReference type="PIRSF" id="PIRSF038471">
    <property type="entry name" value="MreC"/>
    <property type="match status" value="1"/>
</dbReference>
<keyword evidence="6 8" id="KW-0812">Transmembrane</keyword>
<keyword evidence="9" id="KW-1185">Reference proteome</keyword>
<evidence type="ECO:0000256" key="5">
    <source>
        <dbReference type="PIRNR" id="PIRNR038471"/>
    </source>
</evidence>
<gene>
    <name evidence="8" type="primary">mreC</name>
    <name evidence="8" type="ORF">WIGMOR_0142</name>
</gene>
<proteinExistence type="inferred from homology"/>
<dbReference type="EMBL" id="CP003315">
    <property type="protein sequence ID" value="AFA40995.1"/>
    <property type="molecule type" value="Genomic_DNA"/>
</dbReference>
<reference evidence="8 9" key="1">
    <citation type="journal article" date="2012" name="MBio">
        <title>Insight into the transmission biology and species-specific functional capabilities of tsetse (Diptera: glossinidae) obligate symbiont wigglesworthia.</title>
        <authorList>
            <person name="Rio R.V."/>
            <person name="Symula R.E."/>
            <person name="Wang J."/>
            <person name="Lohs C."/>
            <person name="Wu Y.N."/>
            <person name="Snyder A.K."/>
            <person name="Bjornson R.D."/>
            <person name="Oshima K."/>
            <person name="Biehl B.S."/>
            <person name="Perna N.T."/>
            <person name="Hattori M."/>
            <person name="Aksoy S."/>
        </authorList>
    </citation>
    <scope>NUCLEOTIDE SEQUENCE [LARGE SCALE GENOMIC DNA]</scope>
    <source>
        <strain evidence="8">WGM</strain>
    </source>
</reference>
<organism evidence="8 9">
    <name type="scientific">Wigglesworthia glossinidia endosymbiont of Glossina morsitans morsitans</name>
    <name type="common">Yale colony</name>
    <dbReference type="NCBI Taxonomy" id="1142511"/>
    <lineage>
        <taxon>Bacteria</taxon>
        <taxon>Pseudomonadati</taxon>
        <taxon>Pseudomonadota</taxon>
        <taxon>Gammaproteobacteria</taxon>
        <taxon>Enterobacterales</taxon>
        <taxon>Erwiniaceae</taxon>
        <taxon>Wigglesworthia</taxon>
    </lineage>
</organism>
<evidence type="ECO:0000256" key="2">
    <source>
        <dbReference type="ARBA" id="ARBA00013855"/>
    </source>
</evidence>
<dbReference type="GO" id="GO:0008360">
    <property type="term" value="P:regulation of cell shape"/>
    <property type="evidence" value="ECO:0007669"/>
    <property type="project" value="UniProtKB-KW"/>
</dbReference>
<dbReference type="GO" id="GO:0005886">
    <property type="term" value="C:plasma membrane"/>
    <property type="evidence" value="ECO:0007669"/>
    <property type="project" value="TreeGrafter"/>
</dbReference>
<evidence type="ECO:0000256" key="3">
    <source>
        <dbReference type="ARBA" id="ARBA00022960"/>
    </source>
</evidence>
<name>H6Q4D5_WIGGL</name>
<evidence type="ECO:0000256" key="6">
    <source>
        <dbReference type="SAM" id="Phobius"/>
    </source>
</evidence>
<dbReference type="Gene3D" id="2.40.10.350">
    <property type="entry name" value="Rod shape-determining protein MreC, domain 2"/>
    <property type="match status" value="1"/>
</dbReference>
<evidence type="ECO:0000313" key="9">
    <source>
        <dbReference type="Proteomes" id="UP000009061"/>
    </source>
</evidence>
<dbReference type="PANTHER" id="PTHR34138:SF1">
    <property type="entry name" value="CELL SHAPE-DETERMINING PROTEIN MREC"/>
    <property type="match status" value="1"/>
</dbReference>
<evidence type="ECO:0000313" key="8">
    <source>
        <dbReference type="EMBL" id="AFA40995.1"/>
    </source>
</evidence>
<accession>H6Q4D5</accession>
<feature type="domain" description="Rod shape-determining protein MreC beta-barrel core" evidence="7">
    <location>
        <begin position="122"/>
        <end position="269"/>
    </location>
</feature>
<dbReference type="PANTHER" id="PTHR34138">
    <property type="entry name" value="CELL SHAPE-DETERMINING PROTEIN MREC"/>
    <property type="match status" value="1"/>
</dbReference>
<dbReference type="InterPro" id="IPR007221">
    <property type="entry name" value="MreC"/>
</dbReference>
<keyword evidence="3 5" id="KW-0133">Cell shape</keyword>
<dbReference type="NCBIfam" id="TIGR00219">
    <property type="entry name" value="mreC"/>
    <property type="match status" value="1"/>
</dbReference>
<sequence length="302" mass="34927">MKFISNKPIIYIKFILAIVSAIVIMYFDTHHQNFFKMRSMFDRMTNPIYRIINVPYKIFDHIFNLCSTKLHLSNINQKLHTKILEISSDQLLFNQYKEENIRLRKLLHAPLKQDIKKIFATVISKNIDFYTSQIIIDKGTSDGIQCGQSVIDYQGIIGQVIASNKFTSRVLLICDFAHAIPLQNLRSNIRFIAFGNGYNHDLRIESLKDDVDLQVGDILVTSGIGGIFPEGYPVAIISSIIKKQDNVYQEVYAHPIANFSTLRFVLILKDNHHFIHENPPEIPKSVIQVEKKRFMELMQELK</sequence>
<feature type="transmembrane region" description="Helical" evidence="6">
    <location>
        <begin position="9"/>
        <end position="27"/>
    </location>
</feature>
<dbReference type="InterPro" id="IPR042175">
    <property type="entry name" value="Cell/Rod_MreC_2"/>
</dbReference>
<dbReference type="Gene3D" id="2.40.10.340">
    <property type="entry name" value="Rod shape-determining protein MreC, domain 1"/>
    <property type="match status" value="1"/>
</dbReference>
<keyword evidence="6" id="KW-0472">Membrane</keyword>
<dbReference type="eggNOG" id="COG1792">
    <property type="taxonomic scope" value="Bacteria"/>
</dbReference>
<dbReference type="HOGENOM" id="CLU_042663_2_0_6"/>
<dbReference type="InterPro" id="IPR042177">
    <property type="entry name" value="Cell/Rod_1"/>
</dbReference>
<dbReference type="InterPro" id="IPR055342">
    <property type="entry name" value="MreC_beta-barrel_core"/>
</dbReference>
<protein>
    <recommendedName>
        <fullName evidence="2 5">Cell shape-determining protein MreC</fullName>
    </recommendedName>
    <alternativeName>
        <fullName evidence="4 5">Cell shape protein MreC</fullName>
    </alternativeName>
</protein>
<keyword evidence="6" id="KW-1133">Transmembrane helix</keyword>
<dbReference type="Pfam" id="PF04085">
    <property type="entry name" value="MreC"/>
    <property type="match status" value="1"/>
</dbReference>
<dbReference type="Proteomes" id="UP000009061">
    <property type="component" value="Chromosome"/>
</dbReference>
<dbReference type="AlphaFoldDB" id="H6Q4D5"/>
<dbReference type="KEGG" id="wgl:WIGMOR_0142"/>
<evidence type="ECO:0000256" key="1">
    <source>
        <dbReference type="ARBA" id="ARBA00009369"/>
    </source>
</evidence>
<evidence type="ECO:0000256" key="4">
    <source>
        <dbReference type="ARBA" id="ARBA00032089"/>
    </source>
</evidence>
<comment type="similarity">
    <text evidence="1 5">Belongs to the MreC family.</text>
</comment>
<dbReference type="RefSeq" id="WP_014353934.1">
    <property type="nucleotide sequence ID" value="NC_016893.1"/>
</dbReference>
<dbReference type="STRING" id="1142511.WIGMOR_0142"/>
<dbReference type="OrthoDB" id="9808025at2"/>